<dbReference type="EMBL" id="JBHSRF010000004">
    <property type="protein sequence ID" value="MFC6080419.1"/>
    <property type="molecule type" value="Genomic_DNA"/>
</dbReference>
<feature type="region of interest" description="Disordered" evidence="1">
    <location>
        <begin position="258"/>
        <end position="280"/>
    </location>
</feature>
<gene>
    <name evidence="2" type="ORF">ACFP1K_04575</name>
</gene>
<accession>A0ABW1NAP5</accession>
<organism evidence="2 3">
    <name type="scientific">Sphaerisporangium aureirubrum</name>
    <dbReference type="NCBI Taxonomy" id="1544736"/>
    <lineage>
        <taxon>Bacteria</taxon>
        <taxon>Bacillati</taxon>
        <taxon>Actinomycetota</taxon>
        <taxon>Actinomycetes</taxon>
        <taxon>Streptosporangiales</taxon>
        <taxon>Streptosporangiaceae</taxon>
        <taxon>Sphaerisporangium</taxon>
    </lineage>
</organism>
<name>A0ABW1NAP5_9ACTN</name>
<comment type="caution">
    <text evidence="2">The sequence shown here is derived from an EMBL/GenBank/DDBJ whole genome shotgun (WGS) entry which is preliminary data.</text>
</comment>
<evidence type="ECO:0000313" key="2">
    <source>
        <dbReference type="EMBL" id="MFC6080419.1"/>
    </source>
</evidence>
<evidence type="ECO:0008006" key="4">
    <source>
        <dbReference type="Google" id="ProtNLM"/>
    </source>
</evidence>
<protein>
    <recommendedName>
        <fullName evidence="4">Lantibiotic dehydratase</fullName>
    </recommendedName>
</protein>
<evidence type="ECO:0000256" key="1">
    <source>
        <dbReference type="SAM" id="MobiDB-lite"/>
    </source>
</evidence>
<keyword evidence="3" id="KW-1185">Reference proteome</keyword>
<proteinExistence type="predicted"/>
<dbReference type="RefSeq" id="WP_380747191.1">
    <property type="nucleotide sequence ID" value="NZ_JBHSRF010000004.1"/>
</dbReference>
<reference evidence="3" key="1">
    <citation type="journal article" date="2019" name="Int. J. Syst. Evol. Microbiol.">
        <title>The Global Catalogue of Microorganisms (GCM) 10K type strain sequencing project: providing services to taxonomists for standard genome sequencing and annotation.</title>
        <authorList>
            <consortium name="The Broad Institute Genomics Platform"/>
            <consortium name="The Broad Institute Genome Sequencing Center for Infectious Disease"/>
            <person name="Wu L."/>
            <person name="Ma J."/>
        </authorList>
    </citation>
    <scope>NUCLEOTIDE SEQUENCE [LARGE SCALE GENOMIC DNA]</scope>
    <source>
        <strain evidence="3">JCM 30346</strain>
    </source>
</reference>
<dbReference type="Proteomes" id="UP001596137">
    <property type="component" value="Unassembled WGS sequence"/>
</dbReference>
<sequence length="280" mass="31975">MNTTVAPARARPSPWARFGTWLSSLLRRVRKPITEEVDDQPFEFWTPALHDGFPFHVSIRLSWQVKGAGARRALREAVGERREAFRQRLEDAVRPVARLRAPHEPHLAEKEINELIKGMRLFEEDEKVQFACTATSRVTPAWPIVQQQQKLWLSRVAQEEMHRRAVLAVGRMRESREAWRSFLSEGMDDWITPYAVRLAESHEDVAGTVTEMLDYRRNEASDLIALVSQIMSAHQSTNVYDFVVSSETVLRNTLTMMGIPMPDPPPDSLFSPSGTVRGSD</sequence>
<evidence type="ECO:0000313" key="3">
    <source>
        <dbReference type="Proteomes" id="UP001596137"/>
    </source>
</evidence>